<keyword evidence="9" id="KW-1185">Reference proteome</keyword>
<evidence type="ECO:0000313" key="9">
    <source>
        <dbReference type="Proteomes" id="UP000202922"/>
    </source>
</evidence>
<dbReference type="PROSITE" id="PS52018">
    <property type="entry name" value="DART"/>
    <property type="match status" value="1"/>
</dbReference>
<keyword evidence="4 6" id="KW-0548">Nucleotidyltransferase</keyword>
<keyword evidence="5 6" id="KW-0238">DNA-binding</keyword>
<feature type="active site" evidence="6">
    <location>
        <position position="161"/>
    </location>
</feature>
<feature type="binding site" evidence="6">
    <location>
        <begin position="21"/>
        <end position="23"/>
    </location>
    <ligand>
        <name>NAD(+)</name>
        <dbReference type="ChEBI" id="CHEBI:57540"/>
    </ligand>
</feature>
<dbReference type="EMBL" id="FXYE01000001">
    <property type="protein sequence ID" value="SMX31902.1"/>
    <property type="molecule type" value="Genomic_DNA"/>
</dbReference>
<dbReference type="OrthoDB" id="7876332at2"/>
<comment type="caution">
    <text evidence="6">Lacks conserved residue(s) required for the propagation of feature annotation.</text>
</comment>
<evidence type="ECO:0000256" key="5">
    <source>
        <dbReference type="ARBA" id="ARBA00023125"/>
    </source>
</evidence>
<evidence type="ECO:0000256" key="1">
    <source>
        <dbReference type="ARBA" id="ARBA00022649"/>
    </source>
</evidence>
<organism evidence="8 9">
    <name type="scientific">Actibacterium lipolyticum</name>
    <dbReference type="NCBI Taxonomy" id="1524263"/>
    <lineage>
        <taxon>Bacteria</taxon>
        <taxon>Pseudomonadati</taxon>
        <taxon>Pseudomonadota</taxon>
        <taxon>Alphaproteobacteria</taxon>
        <taxon>Rhodobacterales</taxon>
        <taxon>Roseobacteraceae</taxon>
        <taxon>Actibacterium</taxon>
    </lineage>
</organism>
<proteinExistence type="inferred from homology"/>
<comment type="similarity">
    <text evidence="6">Belongs to the DarT ADP-ribosyltransferase family.</text>
</comment>
<evidence type="ECO:0000256" key="3">
    <source>
        <dbReference type="ARBA" id="ARBA00022679"/>
    </source>
</evidence>
<dbReference type="GO" id="GO:0016779">
    <property type="term" value="F:nucleotidyltransferase activity"/>
    <property type="evidence" value="ECO:0007669"/>
    <property type="project" value="UniProtKB-UniRule"/>
</dbReference>
<accession>A0A238JPW7</accession>
<evidence type="ECO:0000256" key="4">
    <source>
        <dbReference type="ARBA" id="ARBA00022695"/>
    </source>
</evidence>
<comment type="catalytic activity">
    <reaction evidence="6">
        <text>a thymidine in DNA + NAD(+) = an N-(ADP-alpha-D-ribosyl)-thymidine in DNA + nicotinamide + H(+)</text>
        <dbReference type="Rhea" id="RHEA:71651"/>
        <dbReference type="Rhea" id="RHEA-COMP:13556"/>
        <dbReference type="Rhea" id="RHEA-COMP:18051"/>
        <dbReference type="ChEBI" id="CHEBI:15378"/>
        <dbReference type="ChEBI" id="CHEBI:17154"/>
        <dbReference type="ChEBI" id="CHEBI:57540"/>
        <dbReference type="ChEBI" id="CHEBI:137386"/>
        <dbReference type="ChEBI" id="CHEBI:191199"/>
    </reaction>
</comment>
<evidence type="ECO:0000313" key="8">
    <source>
        <dbReference type="EMBL" id="SMX31902.1"/>
    </source>
</evidence>
<feature type="binding site" evidence="6">
    <location>
        <position position="56"/>
    </location>
    <ligand>
        <name>NAD(+)</name>
        <dbReference type="ChEBI" id="CHEBI:57540"/>
    </ligand>
</feature>
<keyword evidence="1 6" id="KW-1277">Toxin-antitoxin system</keyword>
<keyword evidence="2 6" id="KW-0328">Glycosyltransferase</keyword>
<dbReference type="GO" id="GO:0003677">
    <property type="term" value="F:DNA binding"/>
    <property type="evidence" value="ECO:0007669"/>
    <property type="project" value="UniProtKB-UniRule"/>
</dbReference>
<evidence type="ECO:0000256" key="6">
    <source>
        <dbReference type="PROSITE-ProRule" id="PRU01362"/>
    </source>
</evidence>
<dbReference type="InterPro" id="IPR029494">
    <property type="entry name" value="DarT"/>
</dbReference>
<feature type="domain" description="DarT" evidence="7">
    <location>
        <begin position="17"/>
        <end position="208"/>
    </location>
</feature>
<dbReference type="RefSeq" id="WP_093965867.1">
    <property type="nucleotide sequence ID" value="NZ_FXYE01000001.1"/>
</dbReference>
<sequence length="208" mass="23774">MSRQSEIREEAHRRGISQLFHFTPDVNVLSILQHGLGSRDLLDAHGVQYQQTKAWRLDDMDDAISVSIHSVNPKTFAEKRRHYSGEWVIFALDACILWTHECRFAWANAGSSEILDHSGFRGGPWAFREMFADREVSHGDQSSYRRHMERDPCEPTDGAAEVQVLEPIHPDLILAVIVKTDPFREMLEQKMCELECVKPVLAMPDAFG</sequence>
<dbReference type="GO" id="GO:0016757">
    <property type="term" value="F:glycosyltransferase activity"/>
    <property type="evidence" value="ECO:0007669"/>
    <property type="project" value="UniProtKB-UniRule"/>
</dbReference>
<name>A0A238JPW7_9RHOB</name>
<dbReference type="Pfam" id="PF14487">
    <property type="entry name" value="DarT"/>
    <property type="match status" value="1"/>
</dbReference>
<protein>
    <recommendedName>
        <fullName evidence="7">DarT domain-containing protein</fullName>
    </recommendedName>
</protein>
<keyword evidence="3 6" id="KW-0808">Transferase</keyword>
<gene>
    <name evidence="8" type="ORF">COL8621_00644</name>
</gene>
<dbReference type="AlphaFoldDB" id="A0A238JPW7"/>
<feature type="active site" description="Proton acceptor" evidence="6">
    <location>
        <position position="56"/>
    </location>
</feature>
<evidence type="ECO:0000259" key="7">
    <source>
        <dbReference type="PROSITE" id="PS52018"/>
    </source>
</evidence>
<evidence type="ECO:0000256" key="2">
    <source>
        <dbReference type="ARBA" id="ARBA00022676"/>
    </source>
</evidence>
<reference evidence="9" key="1">
    <citation type="submission" date="2017-05" db="EMBL/GenBank/DDBJ databases">
        <authorList>
            <person name="Rodrigo-Torres L."/>
            <person name="Arahal R. D."/>
            <person name="Lucena T."/>
        </authorList>
    </citation>
    <scope>NUCLEOTIDE SEQUENCE [LARGE SCALE GENOMIC DNA]</scope>
    <source>
        <strain evidence="9">CECT 8621</strain>
    </source>
</reference>
<dbReference type="Proteomes" id="UP000202922">
    <property type="component" value="Unassembled WGS sequence"/>
</dbReference>